<evidence type="ECO:0000313" key="3">
    <source>
        <dbReference type="Proteomes" id="UP000003423"/>
    </source>
</evidence>
<protein>
    <recommendedName>
        <fullName evidence="4">Peptidylprolyl isomerase</fullName>
    </recommendedName>
</protein>
<dbReference type="RefSeq" id="WP_008299833.1">
    <property type="nucleotide sequence ID" value="NZ_AEXL02000100.1"/>
</dbReference>
<dbReference type="Proteomes" id="UP000003423">
    <property type="component" value="Unassembled WGS sequence"/>
</dbReference>
<keyword evidence="1" id="KW-1133">Transmembrane helix</keyword>
<accession>I3D1X7</accession>
<evidence type="ECO:0008006" key="4">
    <source>
        <dbReference type="Google" id="ProtNLM"/>
    </source>
</evidence>
<keyword evidence="1" id="KW-0812">Transmembrane</keyword>
<dbReference type="PATRIC" id="fig|859350.6.peg.1239"/>
<name>I3D1X7_9ARCH</name>
<keyword evidence="1" id="KW-0472">Membrane</keyword>
<dbReference type="EMBL" id="AEXL02000100">
    <property type="protein sequence ID" value="EIJ65720.1"/>
    <property type="molecule type" value="Genomic_DNA"/>
</dbReference>
<proteinExistence type="predicted"/>
<keyword evidence="3" id="KW-1185">Reference proteome</keyword>
<evidence type="ECO:0000313" key="2">
    <source>
        <dbReference type="EMBL" id="EIJ65720.1"/>
    </source>
</evidence>
<organism evidence="2 3">
    <name type="scientific">Candidatus Nitrosopumilus salarius BD31</name>
    <dbReference type="NCBI Taxonomy" id="859350"/>
    <lineage>
        <taxon>Archaea</taxon>
        <taxon>Nitrososphaerota</taxon>
        <taxon>Nitrososphaeria</taxon>
        <taxon>Nitrosopumilales</taxon>
        <taxon>Nitrosopumilaceae</taxon>
        <taxon>Nitrosopumilus</taxon>
    </lineage>
</organism>
<sequence length="199" mass="22291">ELAPFVDPNLDPQYYIDRYNKEITYKEWFDKTYPDITIYDAVGVEEPVIEEPEFGECGEGTDLVDGMCVIIDNPDEGGGCLIATATYGSEMAPQVQLLREIRDNQLMNTESGISFMTGFNQFYYSFSPHIADMERESPLFKEIVKIGITPLLSSLSIMSHAESNSEVVGYGIGVILMNIGMYVAAPMIVILKARKYIKI</sequence>
<feature type="transmembrane region" description="Helical" evidence="1">
    <location>
        <begin position="167"/>
        <end position="191"/>
    </location>
</feature>
<reference evidence="2 3" key="1">
    <citation type="journal article" date="2012" name="J. Bacteriol.">
        <title>Genome sequence of "Candidatus Nitrosopumilus salaria" BD31, an ammonia-oxidizing archaeon from the San Francisco Bay estuary.</title>
        <authorList>
            <person name="Mosier A.C."/>
            <person name="Allen E.E."/>
            <person name="Kim M."/>
            <person name="Ferriera S."/>
            <person name="Francis C.A."/>
        </authorList>
    </citation>
    <scope>NUCLEOTIDE SEQUENCE [LARGE SCALE GENOMIC DNA]</scope>
    <source>
        <strain evidence="2 3">BD31</strain>
    </source>
</reference>
<comment type="caution">
    <text evidence="2">The sequence shown here is derived from an EMBL/GenBank/DDBJ whole genome shotgun (WGS) entry which is preliminary data.</text>
</comment>
<dbReference type="AlphaFoldDB" id="I3D1X7"/>
<dbReference type="InterPro" id="IPR049886">
    <property type="entry name" value="CFI_box_CTERM_dom"/>
</dbReference>
<feature type="non-terminal residue" evidence="2">
    <location>
        <position position="1"/>
    </location>
</feature>
<gene>
    <name evidence="2" type="ORF">BD31_I1990</name>
</gene>
<dbReference type="NCBIfam" id="NF041770">
    <property type="entry name" value="CFI_box_CTERM"/>
    <property type="match status" value="1"/>
</dbReference>
<evidence type="ECO:0000256" key="1">
    <source>
        <dbReference type="SAM" id="Phobius"/>
    </source>
</evidence>